<comment type="caution">
    <text evidence="2">The sequence shown here is derived from an EMBL/GenBank/DDBJ whole genome shotgun (WGS) entry which is preliminary data.</text>
</comment>
<dbReference type="EMBL" id="WBZC01000005">
    <property type="protein sequence ID" value="KAB3538546.1"/>
    <property type="molecule type" value="Genomic_DNA"/>
</dbReference>
<gene>
    <name evidence="2" type="ORF">F8154_01840</name>
</gene>
<dbReference type="PROSITE" id="PS51186">
    <property type="entry name" value="GNAT"/>
    <property type="match status" value="1"/>
</dbReference>
<sequence>MMKIEIRRPKTIDVEELDLFFKTVVWDTFNKEGLGNLSEDIANEIIVKNEYLKSDLDSDGEKRYFLLATAANRIIGTIEYGLTSDLIYNCTNGEYKGLVEIGTLFVSPNYQGQGVGNLLLNSMYITLKSRGIKEFCLDSGYKNAQKIWKKKFGKPNYLLKDYWFSGADHMIWRKKLEDVSIAFKT</sequence>
<keyword evidence="3" id="KW-1185">Reference proteome</keyword>
<feature type="domain" description="N-acetyltransferase" evidence="1">
    <location>
        <begin position="4"/>
        <end position="177"/>
    </location>
</feature>
<dbReference type="CDD" id="cd04301">
    <property type="entry name" value="NAT_SF"/>
    <property type="match status" value="1"/>
</dbReference>
<reference evidence="2 3" key="1">
    <citation type="submission" date="2019-10" db="EMBL/GenBank/DDBJ databases">
        <title>Alkaliphilus serpentinus sp. nov. and Alkaliphilus pronyensis sp. nov., two novel anaerobic alkaliphilic species isolated from the serpentinized-hosted hydrothermal field of the Prony Bay (New Caledonia).</title>
        <authorList>
            <person name="Postec A."/>
        </authorList>
    </citation>
    <scope>NUCLEOTIDE SEQUENCE [LARGE SCALE GENOMIC DNA]</scope>
    <source>
        <strain evidence="2 3">LacV</strain>
    </source>
</reference>
<dbReference type="OrthoDB" id="1895809at2"/>
<dbReference type="SUPFAM" id="SSF55729">
    <property type="entry name" value="Acyl-CoA N-acyltransferases (Nat)"/>
    <property type="match status" value="1"/>
</dbReference>
<evidence type="ECO:0000259" key="1">
    <source>
        <dbReference type="PROSITE" id="PS51186"/>
    </source>
</evidence>
<dbReference type="AlphaFoldDB" id="A0A6I0FH34"/>
<dbReference type="Gene3D" id="3.40.630.30">
    <property type="match status" value="1"/>
</dbReference>
<proteinExistence type="predicted"/>
<dbReference type="Proteomes" id="UP000432715">
    <property type="component" value="Unassembled WGS sequence"/>
</dbReference>
<dbReference type="InterPro" id="IPR016181">
    <property type="entry name" value="Acyl_CoA_acyltransferase"/>
</dbReference>
<name>A0A6I0FH34_9FIRM</name>
<evidence type="ECO:0000313" key="2">
    <source>
        <dbReference type="EMBL" id="KAB3538546.1"/>
    </source>
</evidence>
<organism evidence="2 3">
    <name type="scientific">Alkaliphilus pronyensis</name>
    <dbReference type="NCBI Taxonomy" id="1482732"/>
    <lineage>
        <taxon>Bacteria</taxon>
        <taxon>Bacillati</taxon>
        <taxon>Bacillota</taxon>
        <taxon>Clostridia</taxon>
        <taxon>Peptostreptococcales</taxon>
        <taxon>Natronincolaceae</taxon>
        <taxon>Alkaliphilus</taxon>
    </lineage>
</organism>
<evidence type="ECO:0000313" key="3">
    <source>
        <dbReference type="Proteomes" id="UP000432715"/>
    </source>
</evidence>
<dbReference type="Pfam" id="PF00583">
    <property type="entry name" value="Acetyltransf_1"/>
    <property type="match status" value="1"/>
</dbReference>
<dbReference type="GO" id="GO:0016747">
    <property type="term" value="F:acyltransferase activity, transferring groups other than amino-acyl groups"/>
    <property type="evidence" value="ECO:0007669"/>
    <property type="project" value="InterPro"/>
</dbReference>
<dbReference type="InterPro" id="IPR000182">
    <property type="entry name" value="GNAT_dom"/>
</dbReference>
<accession>A0A6I0FH34</accession>
<keyword evidence="2" id="KW-0808">Transferase</keyword>
<protein>
    <submittedName>
        <fullName evidence="2">GNAT family N-acetyltransferase</fullName>
    </submittedName>
</protein>